<comment type="subcellular location">
    <subcellularLocation>
        <location evidence="7">Cytoplasm</location>
        <location evidence="7">Nucleoid</location>
    </subcellularLocation>
</comment>
<dbReference type="HAMAP" id="MF_01008">
    <property type="entry name" value="MraZ"/>
    <property type="match status" value="1"/>
</dbReference>
<dbReference type="InterPro" id="IPR038619">
    <property type="entry name" value="MraZ_sf"/>
</dbReference>
<organism evidence="9 10">
    <name type="scientific">Marinobacterium lacunae</name>
    <dbReference type="NCBI Taxonomy" id="1232683"/>
    <lineage>
        <taxon>Bacteria</taxon>
        <taxon>Pseudomonadati</taxon>
        <taxon>Pseudomonadota</taxon>
        <taxon>Gammaproteobacteria</taxon>
        <taxon>Oceanospirillales</taxon>
        <taxon>Oceanospirillaceae</taxon>
        <taxon>Marinobacterium</taxon>
    </lineage>
</organism>
<accession>A0A081G3N8</accession>
<keyword evidence="2 7" id="KW-0963">Cytoplasm</keyword>
<keyword evidence="4 7" id="KW-0805">Transcription regulation</keyword>
<keyword evidence="9" id="KW-0131">Cell cycle</keyword>
<evidence type="ECO:0000256" key="1">
    <source>
        <dbReference type="ARBA" id="ARBA00013860"/>
    </source>
</evidence>
<dbReference type="CDD" id="cd16321">
    <property type="entry name" value="MraZ_C"/>
    <property type="match status" value="1"/>
</dbReference>
<name>A0A081G3N8_9GAMM</name>
<comment type="similarity">
    <text evidence="7">Belongs to the MraZ family.</text>
</comment>
<dbReference type="InterPro" id="IPR007159">
    <property type="entry name" value="SpoVT-AbrB_dom"/>
</dbReference>
<keyword evidence="5 7" id="KW-0238">DNA-binding</keyword>
<dbReference type="STRING" id="1232683.ADIMK_0350"/>
<dbReference type="GO" id="GO:0000976">
    <property type="term" value="F:transcription cis-regulatory region binding"/>
    <property type="evidence" value="ECO:0007669"/>
    <property type="project" value="TreeGrafter"/>
</dbReference>
<comment type="subunit">
    <text evidence="7">Forms oligomers.</text>
</comment>
<dbReference type="InterPro" id="IPR020603">
    <property type="entry name" value="MraZ_dom"/>
</dbReference>
<keyword evidence="6 7" id="KW-0804">Transcription</keyword>
<keyword evidence="9" id="KW-0132">Cell division</keyword>
<evidence type="ECO:0000313" key="9">
    <source>
        <dbReference type="EMBL" id="KEA65393.1"/>
    </source>
</evidence>
<evidence type="ECO:0000256" key="5">
    <source>
        <dbReference type="ARBA" id="ARBA00023125"/>
    </source>
</evidence>
<feature type="domain" description="SpoVT-AbrB" evidence="8">
    <location>
        <begin position="84"/>
        <end position="127"/>
    </location>
</feature>
<dbReference type="InterPro" id="IPR003444">
    <property type="entry name" value="MraZ"/>
</dbReference>
<dbReference type="GO" id="GO:0005737">
    <property type="term" value="C:cytoplasm"/>
    <property type="evidence" value="ECO:0007669"/>
    <property type="project" value="UniProtKB-UniRule"/>
</dbReference>
<evidence type="ECO:0000256" key="4">
    <source>
        <dbReference type="ARBA" id="ARBA00023015"/>
    </source>
</evidence>
<dbReference type="NCBIfam" id="TIGR00242">
    <property type="entry name" value="division/cell wall cluster transcriptional repressor MraZ"/>
    <property type="match status" value="1"/>
</dbReference>
<gene>
    <name evidence="7" type="primary">mraZ</name>
    <name evidence="9" type="ORF">ADIMK_0350</name>
</gene>
<dbReference type="PATRIC" id="fig|1232683.4.peg.345"/>
<dbReference type="PANTHER" id="PTHR34701:SF1">
    <property type="entry name" value="TRANSCRIPTIONAL REGULATOR MRAZ"/>
    <property type="match status" value="1"/>
</dbReference>
<feature type="domain" description="SpoVT-AbrB" evidence="8">
    <location>
        <begin position="8"/>
        <end position="55"/>
    </location>
</feature>
<dbReference type="GO" id="GO:0009295">
    <property type="term" value="C:nucleoid"/>
    <property type="evidence" value="ECO:0007669"/>
    <property type="project" value="UniProtKB-SubCell"/>
</dbReference>
<dbReference type="InterPro" id="IPR035642">
    <property type="entry name" value="MraZ_N"/>
</dbReference>
<dbReference type="InterPro" id="IPR035644">
    <property type="entry name" value="MraZ_C"/>
</dbReference>
<dbReference type="Proteomes" id="UP000028252">
    <property type="component" value="Unassembled WGS sequence"/>
</dbReference>
<dbReference type="InterPro" id="IPR037914">
    <property type="entry name" value="SpoVT-AbrB_sf"/>
</dbReference>
<evidence type="ECO:0000256" key="7">
    <source>
        <dbReference type="HAMAP-Rule" id="MF_01008"/>
    </source>
</evidence>
<reference evidence="9 10" key="1">
    <citation type="submission" date="2014-04" db="EMBL/GenBank/DDBJ databases">
        <title>Marinobacterium kochiensis sp. nov., isolated from sediment sample collected from Kochi backwaters in Kerala, India.</title>
        <authorList>
            <person name="Singh A."/>
            <person name="Pinnaka A.K."/>
        </authorList>
    </citation>
    <scope>NUCLEOTIDE SEQUENCE [LARGE SCALE GENOMIC DNA]</scope>
    <source>
        <strain evidence="9 10">AK27</strain>
    </source>
</reference>
<dbReference type="AlphaFoldDB" id="A0A081G3N8"/>
<dbReference type="Gene3D" id="3.40.1550.20">
    <property type="entry name" value="Transcriptional regulator MraZ domain"/>
    <property type="match status" value="1"/>
</dbReference>
<dbReference type="PANTHER" id="PTHR34701">
    <property type="entry name" value="TRANSCRIPTIONAL REGULATOR MRAZ"/>
    <property type="match status" value="1"/>
</dbReference>
<evidence type="ECO:0000259" key="8">
    <source>
        <dbReference type="PROSITE" id="PS51740"/>
    </source>
</evidence>
<dbReference type="GO" id="GO:2000143">
    <property type="term" value="P:negative regulation of DNA-templated transcription initiation"/>
    <property type="evidence" value="ECO:0007669"/>
    <property type="project" value="TreeGrafter"/>
</dbReference>
<dbReference type="GO" id="GO:0051301">
    <property type="term" value="P:cell division"/>
    <property type="evidence" value="ECO:0007669"/>
    <property type="project" value="UniProtKB-KW"/>
</dbReference>
<dbReference type="GO" id="GO:0003700">
    <property type="term" value="F:DNA-binding transcription factor activity"/>
    <property type="evidence" value="ECO:0007669"/>
    <property type="project" value="UniProtKB-UniRule"/>
</dbReference>
<sequence length="154" mass="17459">MGIMFRGVNPINLDGKGRLAIPARYRESISDHCDGRMVATIDTESKCLLLYPQPEWDEIQAKIEALPSFNPAARRIQRLLIGHATDLDMDAAGRLLMPAPLREYAGLDKKIVLLGQGRKFEIWSEELWNMTRDEYLQDVEAGMTIPEDMQTLSL</sequence>
<evidence type="ECO:0000256" key="6">
    <source>
        <dbReference type="ARBA" id="ARBA00023163"/>
    </source>
</evidence>
<evidence type="ECO:0000256" key="2">
    <source>
        <dbReference type="ARBA" id="ARBA00022490"/>
    </source>
</evidence>
<keyword evidence="10" id="KW-1185">Reference proteome</keyword>
<dbReference type="eggNOG" id="COG2001">
    <property type="taxonomic scope" value="Bacteria"/>
</dbReference>
<dbReference type="EMBL" id="JMQN01000011">
    <property type="protein sequence ID" value="KEA65393.1"/>
    <property type="molecule type" value="Genomic_DNA"/>
</dbReference>
<evidence type="ECO:0000313" key="10">
    <source>
        <dbReference type="Proteomes" id="UP000028252"/>
    </source>
</evidence>
<dbReference type="SUPFAM" id="SSF89447">
    <property type="entry name" value="AbrB/MazE/MraZ-like"/>
    <property type="match status" value="1"/>
</dbReference>
<protein>
    <recommendedName>
        <fullName evidence="1 7">Transcriptional regulator MraZ</fullName>
    </recommendedName>
</protein>
<keyword evidence="3" id="KW-0677">Repeat</keyword>
<dbReference type="PROSITE" id="PS51740">
    <property type="entry name" value="SPOVT_ABRB"/>
    <property type="match status" value="2"/>
</dbReference>
<proteinExistence type="inferred from homology"/>
<comment type="caution">
    <text evidence="9">The sequence shown here is derived from an EMBL/GenBank/DDBJ whole genome shotgun (WGS) entry which is preliminary data.</text>
</comment>
<evidence type="ECO:0000256" key="3">
    <source>
        <dbReference type="ARBA" id="ARBA00022737"/>
    </source>
</evidence>
<dbReference type="Pfam" id="PF02381">
    <property type="entry name" value="MraZ"/>
    <property type="match status" value="2"/>
</dbReference>
<dbReference type="CDD" id="cd16320">
    <property type="entry name" value="MraZ_N"/>
    <property type="match status" value="1"/>
</dbReference>